<dbReference type="PANTHER" id="PTHR24006">
    <property type="entry name" value="UBIQUITIN CARBOXYL-TERMINAL HYDROLASE"/>
    <property type="match status" value="1"/>
</dbReference>
<dbReference type="Ensembl" id="ENSPSMT00000034284.1">
    <property type="protein sequence ID" value="ENSPSMP00000029706.1"/>
    <property type="gene ID" value="ENSPSMG00000020622.1"/>
</dbReference>
<evidence type="ECO:0000256" key="8">
    <source>
        <dbReference type="ARBA" id="ARBA00022807"/>
    </source>
</evidence>
<evidence type="ECO:0000256" key="9">
    <source>
        <dbReference type="RuleBase" id="RU366025"/>
    </source>
</evidence>
<dbReference type="InterPro" id="IPR001394">
    <property type="entry name" value="Peptidase_C19_UCH"/>
</dbReference>
<comment type="function">
    <text evidence="9">Deubiquitinating enzyme that removes conjugated ubiquitin from specific proteins to regulate different cellular processes.</text>
</comment>
<dbReference type="InterPro" id="IPR050164">
    <property type="entry name" value="Peptidase_C19"/>
</dbReference>
<evidence type="ECO:0000313" key="13">
    <source>
        <dbReference type="Proteomes" id="UP000694414"/>
    </source>
</evidence>
<dbReference type="GO" id="GO:0036126">
    <property type="term" value="C:sperm flagellum"/>
    <property type="evidence" value="ECO:0007669"/>
    <property type="project" value="Ensembl"/>
</dbReference>
<evidence type="ECO:0000256" key="1">
    <source>
        <dbReference type="ARBA" id="ARBA00000707"/>
    </source>
</evidence>
<dbReference type="GO" id="GO:0032435">
    <property type="term" value="P:negative regulation of proteasomal ubiquitin-dependent protein catabolic process"/>
    <property type="evidence" value="ECO:0007669"/>
    <property type="project" value="Ensembl"/>
</dbReference>
<reference evidence="12" key="1">
    <citation type="submission" date="2025-08" db="UniProtKB">
        <authorList>
            <consortium name="Ensembl"/>
        </authorList>
    </citation>
    <scope>IDENTIFICATION</scope>
</reference>
<dbReference type="Pfam" id="PF16674">
    <property type="entry name" value="UCH_N"/>
    <property type="match status" value="1"/>
</dbReference>
<keyword evidence="5 9" id="KW-0645">Protease</keyword>
<comment type="subcellular location">
    <subcellularLocation>
        <location evidence="2">Cytoplasm</location>
    </subcellularLocation>
</comment>
<dbReference type="InterPro" id="IPR018200">
    <property type="entry name" value="USP_CS"/>
</dbReference>
<keyword evidence="6 9" id="KW-0833">Ubl conjugation pathway</keyword>
<dbReference type="PROSITE" id="PS00973">
    <property type="entry name" value="USP_2"/>
    <property type="match status" value="1"/>
</dbReference>
<dbReference type="GO" id="GO:0007283">
    <property type="term" value="P:spermatogenesis"/>
    <property type="evidence" value="ECO:0007669"/>
    <property type="project" value="Ensembl"/>
</dbReference>
<dbReference type="FunFam" id="2.30.29.180:FF:000001">
    <property type="entry name" value="Ubiquitin carboxyl-terminal hydrolase 37"/>
    <property type="match status" value="1"/>
</dbReference>
<dbReference type="GO" id="GO:0016579">
    <property type="term" value="P:protein deubiquitination"/>
    <property type="evidence" value="ECO:0007669"/>
    <property type="project" value="InterPro"/>
</dbReference>
<dbReference type="GO" id="GO:1990380">
    <property type="term" value="F:K48-linked deubiquitinase activity"/>
    <property type="evidence" value="ECO:0007669"/>
    <property type="project" value="Ensembl"/>
</dbReference>
<dbReference type="EC" id="3.4.19.12" evidence="9"/>
<dbReference type="Gene3D" id="3.90.70.10">
    <property type="entry name" value="Cysteine proteinases"/>
    <property type="match status" value="2"/>
</dbReference>
<dbReference type="PANTHER" id="PTHR24006:SF711">
    <property type="entry name" value="UBIQUITIN CARBOXYL-TERMINAL HYDROLASE 29"/>
    <property type="match status" value="1"/>
</dbReference>
<dbReference type="InterPro" id="IPR038093">
    <property type="entry name" value="USP37-like_PH_sf"/>
</dbReference>
<keyword evidence="7 9" id="KW-0378">Hydrolase</keyword>
<organism evidence="12 13">
    <name type="scientific">Prolemur simus</name>
    <name type="common">Greater bamboo lemur</name>
    <name type="synonym">Hapalemur simus</name>
    <dbReference type="NCBI Taxonomy" id="1328070"/>
    <lineage>
        <taxon>Eukaryota</taxon>
        <taxon>Metazoa</taxon>
        <taxon>Chordata</taxon>
        <taxon>Craniata</taxon>
        <taxon>Vertebrata</taxon>
        <taxon>Euteleostomi</taxon>
        <taxon>Mammalia</taxon>
        <taxon>Eutheria</taxon>
        <taxon>Euarchontoglires</taxon>
        <taxon>Primates</taxon>
        <taxon>Strepsirrhini</taxon>
        <taxon>Lemuriformes</taxon>
        <taxon>Lemuridae</taxon>
        <taxon>Prolemur</taxon>
    </lineage>
</organism>
<dbReference type="GeneTree" id="ENSGT00940000166393"/>
<keyword evidence="13" id="KW-1185">Reference proteome</keyword>
<evidence type="ECO:0000256" key="2">
    <source>
        <dbReference type="ARBA" id="ARBA00004496"/>
    </source>
</evidence>
<comment type="catalytic activity">
    <reaction evidence="1 9">
        <text>Thiol-dependent hydrolysis of ester, thioester, amide, peptide and isopeptide bonds formed by the C-terminal Gly of ubiquitin (a 76-residue protein attached to proteins as an intracellular targeting signal).</text>
        <dbReference type="EC" id="3.4.19.12"/>
    </reaction>
</comment>
<dbReference type="CDD" id="cd13312">
    <property type="entry name" value="PH_USP37_like"/>
    <property type="match status" value="1"/>
</dbReference>
<dbReference type="GO" id="GO:0005829">
    <property type="term" value="C:cytosol"/>
    <property type="evidence" value="ECO:0007669"/>
    <property type="project" value="Ensembl"/>
</dbReference>
<keyword evidence="4" id="KW-0963">Cytoplasm</keyword>
<dbReference type="PROSITE" id="PS00972">
    <property type="entry name" value="USP_1"/>
    <property type="match status" value="1"/>
</dbReference>
<accession>A0A8C9DRQ6</accession>
<evidence type="ECO:0000256" key="7">
    <source>
        <dbReference type="ARBA" id="ARBA00022801"/>
    </source>
</evidence>
<protein>
    <recommendedName>
        <fullName evidence="9">Ubiquitin carboxyl-terminal hydrolase</fullName>
        <ecNumber evidence="9">3.4.19.12</ecNumber>
    </recommendedName>
</protein>
<dbReference type="PROSITE" id="PS50235">
    <property type="entry name" value="USP_3"/>
    <property type="match status" value="1"/>
</dbReference>
<dbReference type="InterPro" id="IPR028889">
    <property type="entry name" value="USP"/>
</dbReference>
<comment type="similarity">
    <text evidence="3 9">Belongs to the peptidase C19 family.</text>
</comment>
<dbReference type="FunFam" id="3.90.70.10:FF:000124">
    <property type="entry name" value="ubiquitin carboxyl-terminal hydrolase 26"/>
    <property type="match status" value="1"/>
</dbReference>
<feature type="region of interest" description="Disordered" evidence="10">
    <location>
        <begin position="750"/>
        <end position="788"/>
    </location>
</feature>
<dbReference type="GO" id="GO:0006508">
    <property type="term" value="P:proteolysis"/>
    <property type="evidence" value="ECO:0007669"/>
    <property type="project" value="UniProtKB-KW"/>
</dbReference>
<gene>
    <name evidence="12" type="primary">USP26</name>
</gene>
<proteinExistence type="inferred from homology"/>
<feature type="region of interest" description="Disordered" evidence="10">
    <location>
        <begin position="124"/>
        <end position="154"/>
    </location>
</feature>
<evidence type="ECO:0000256" key="6">
    <source>
        <dbReference type="ARBA" id="ARBA00022786"/>
    </source>
</evidence>
<evidence type="ECO:0000313" key="12">
    <source>
        <dbReference type="Ensembl" id="ENSPSMP00000029706.1"/>
    </source>
</evidence>
<keyword evidence="8 9" id="KW-0788">Thiol protease</keyword>
<dbReference type="GO" id="GO:0060765">
    <property type="term" value="P:regulation of androgen receptor signaling pathway"/>
    <property type="evidence" value="ECO:0007669"/>
    <property type="project" value="Ensembl"/>
</dbReference>
<dbReference type="InterPro" id="IPR038765">
    <property type="entry name" value="Papain-like_cys_pep_sf"/>
</dbReference>
<dbReference type="InterPro" id="IPR032069">
    <property type="entry name" value="USP37-like_PH"/>
</dbReference>
<evidence type="ECO:0000259" key="11">
    <source>
        <dbReference type="PROSITE" id="PS50235"/>
    </source>
</evidence>
<evidence type="ECO:0000256" key="4">
    <source>
        <dbReference type="ARBA" id="ARBA00022490"/>
    </source>
</evidence>
<dbReference type="CDD" id="cd02257">
    <property type="entry name" value="Peptidase_C19"/>
    <property type="match status" value="2"/>
</dbReference>
<dbReference type="AlphaFoldDB" id="A0A8C9DRQ6"/>
<dbReference type="GO" id="GO:0005654">
    <property type="term" value="C:nucleoplasm"/>
    <property type="evidence" value="ECO:0007669"/>
    <property type="project" value="Ensembl"/>
</dbReference>
<dbReference type="SUPFAM" id="SSF54001">
    <property type="entry name" value="Cysteine proteinases"/>
    <property type="match status" value="1"/>
</dbReference>
<evidence type="ECO:0000256" key="5">
    <source>
        <dbReference type="ARBA" id="ARBA00022670"/>
    </source>
</evidence>
<dbReference type="Pfam" id="PF00443">
    <property type="entry name" value="UCH"/>
    <property type="match status" value="1"/>
</dbReference>
<feature type="compositionally biased region" description="Polar residues" evidence="10">
    <location>
        <begin position="124"/>
        <end position="133"/>
    </location>
</feature>
<feature type="domain" description="USP" evidence="11">
    <location>
        <begin position="294"/>
        <end position="884"/>
    </location>
</feature>
<dbReference type="GO" id="GO:0000082">
    <property type="term" value="P:G1/S transition of mitotic cell cycle"/>
    <property type="evidence" value="ECO:0007669"/>
    <property type="project" value="TreeGrafter"/>
</dbReference>
<name>A0A8C9DRQ6_PROSS</name>
<evidence type="ECO:0000256" key="3">
    <source>
        <dbReference type="ARBA" id="ARBA00009085"/>
    </source>
</evidence>
<dbReference type="GO" id="GO:0004843">
    <property type="term" value="F:cysteine-type deubiquitinase activity"/>
    <property type="evidence" value="ECO:0007669"/>
    <property type="project" value="UniProtKB-UniRule"/>
</dbReference>
<reference evidence="12" key="2">
    <citation type="submission" date="2025-09" db="UniProtKB">
        <authorList>
            <consortium name="Ensembl"/>
        </authorList>
    </citation>
    <scope>IDENTIFICATION</scope>
</reference>
<evidence type="ECO:0000256" key="10">
    <source>
        <dbReference type="SAM" id="MobiDB-lite"/>
    </source>
</evidence>
<sequence>MATLAVHGYVQIWSMKTGMSKSKEAFIKTVKGKKIVKLVLYFNTGEIKSFQLSNNIKNVVLRSYGEKENHLHLTFQNNNFLFIERLSSTDAENLKTFLDRIHENKSQPHGRPHKHKGILASTTQKEIHQTSFHKVNKKSRSGSYETGKGSETPALQKKPLFTSKSLLPISKGFIENLHRKRKQMALSGSETKENFLKENSLGKKKSKMNPLKYVSHNREKQFKSKELKENKQLELESLFTTNSTGNPYLYSTGLQTLVEKIFLAFLLEPDCNEYGLEWDEFRMSLDLHPDKLWQGLPNLGNTCYMNAALQCLFSIPSFADDLLNQGFPWGEMPLGALSMCLAQLLILKDVYNIKVKEKLLVNIKKAISAGAGIFSDNVQNDAHEFLGHCLDQLKENSGKINTILKTKSESEEENSPQQVCAGDASTEVLVCPVISNFEFELLCSIVCKACGQVVLKTELSNYLSVNLPQGPKALPLSIQSTFDLFFEAEELEYNCEKCKHKTSVAVNKFSRLPRVLIIHLKRYKFNEFWSLRKDDQGVIISKYLNLSSHCNKSTKPPFPLSKKARIRDFQVLKFFQNMNSGTISSLRHSIKLTLESKNSLAVHMRSDKESEPQKYQRVLKGTSRKQWQKDLEKNSKLNITQSDEALIEKDLLVGSMMYLNNLSRIHRDGGKFTSSTDKCVAKVHHREVPENPKLKKYKKTSMCVAVDKVTKPTENFYQNEKIRIPEGSQEGAEQTHQCYGMRICEEASQQALPKSFPKPDAQGHTKNCRRPTKLNLKDDNVKYQGALGSKNNSRKKCILDKKTESKAKEPKRNADKEDLPIYRLIGIVNHVGTTPRSGHYISDAYDFERQAWFTYNDMQVSNIQEARMQEARLCTGYIFFYMHNEIFEELLKRAENSRLHGNEAGKTPQEK</sequence>
<dbReference type="Proteomes" id="UP000694414">
    <property type="component" value="Unplaced"/>
</dbReference>
<dbReference type="Gene3D" id="2.30.29.180">
    <property type="entry name" value="Ubiquitin carboxyl-terminal hydrolase 26/29/37, pleckstrin homology-like domain"/>
    <property type="match status" value="1"/>
</dbReference>